<sequence>MGDTPENDADAVVRTFWEYIDARAWDALGAILDADLVVEYTHTGETLDRSSFVRLNREYPGQWRADVLDLVCQGERAAAHVRVSDGRQEYRVASFATARGGRIVALTELWTEVGLEVPAERRPAQDGTEISAAPGASPGREG</sequence>
<dbReference type="Gene3D" id="3.10.450.50">
    <property type="match status" value="1"/>
</dbReference>
<gene>
    <name evidence="3" type="ORF">F7O44_18855</name>
</gene>
<proteinExistence type="predicted"/>
<dbReference type="RefSeq" id="WP_162451807.1">
    <property type="nucleotide sequence ID" value="NZ_WLZY01000006.1"/>
</dbReference>
<evidence type="ECO:0000259" key="2">
    <source>
        <dbReference type="Pfam" id="PF12680"/>
    </source>
</evidence>
<dbReference type="EMBL" id="WLZY01000006">
    <property type="protein sequence ID" value="NDL59132.1"/>
    <property type="molecule type" value="Genomic_DNA"/>
</dbReference>
<dbReference type="AlphaFoldDB" id="A0A7K3M846"/>
<feature type="region of interest" description="Disordered" evidence="1">
    <location>
        <begin position="120"/>
        <end position="142"/>
    </location>
</feature>
<dbReference type="Pfam" id="PF12680">
    <property type="entry name" value="SnoaL_2"/>
    <property type="match status" value="1"/>
</dbReference>
<reference evidence="3 4" key="1">
    <citation type="submission" date="2019-11" db="EMBL/GenBank/DDBJ databases">
        <authorList>
            <person name="Li X.-J."/>
            <person name="Feng X.-M."/>
        </authorList>
    </citation>
    <scope>NUCLEOTIDE SEQUENCE [LARGE SCALE GENOMIC DNA]</scope>
    <source>
        <strain evidence="3 4">XMNu-373</strain>
    </source>
</reference>
<keyword evidence="4" id="KW-1185">Reference proteome</keyword>
<organism evidence="3 4">
    <name type="scientific">Phytoactinopolyspora mesophila</name>
    <dbReference type="NCBI Taxonomy" id="2650750"/>
    <lineage>
        <taxon>Bacteria</taxon>
        <taxon>Bacillati</taxon>
        <taxon>Actinomycetota</taxon>
        <taxon>Actinomycetes</taxon>
        <taxon>Jiangellales</taxon>
        <taxon>Jiangellaceae</taxon>
        <taxon>Phytoactinopolyspora</taxon>
    </lineage>
</organism>
<evidence type="ECO:0000313" key="3">
    <source>
        <dbReference type="EMBL" id="NDL59132.1"/>
    </source>
</evidence>
<protein>
    <submittedName>
        <fullName evidence="3">Nuclear transport factor 2 family protein</fullName>
    </submittedName>
</protein>
<feature type="domain" description="SnoaL-like" evidence="2">
    <location>
        <begin position="13"/>
        <end position="105"/>
    </location>
</feature>
<dbReference type="InterPro" id="IPR032710">
    <property type="entry name" value="NTF2-like_dom_sf"/>
</dbReference>
<comment type="caution">
    <text evidence="3">The sequence shown here is derived from an EMBL/GenBank/DDBJ whole genome shotgun (WGS) entry which is preliminary data.</text>
</comment>
<dbReference type="Proteomes" id="UP000460435">
    <property type="component" value="Unassembled WGS sequence"/>
</dbReference>
<dbReference type="SUPFAM" id="SSF54427">
    <property type="entry name" value="NTF2-like"/>
    <property type="match status" value="1"/>
</dbReference>
<evidence type="ECO:0000256" key="1">
    <source>
        <dbReference type="SAM" id="MobiDB-lite"/>
    </source>
</evidence>
<accession>A0A7K3M846</accession>
<evidence type="ECO:0000313" key="4">
    <source>
        <dbReference type="Proteomes" id="UP000460435"/>
    </source>
</evidence>
<dbReference type="InterPro" id="IPR037401">
    <property type="entry name" value="SnoaL-like"/>
</dbReference>
<name>A0A7K3M846_9ACTN</name>